<dbReference type="Gene3D" id="6.10.140.1420">
    <property type="match status" value="1"/>
</dbReference>
<accession>A0A3B1D9W2</accession>
<dbReference type="SUPFAM" id="SSF54862">
    <property type="entry name" value="4Fe-4S ferredoxins"/>
    <property type="match status" value="1"/>
</dbReference>
<dbReference type="Pfam" id="PF01077">
    <property type="entry name" value="NIR_SIR"/>
    <property type="match status" value="1"/>
</dbReference>
<dbReference type="SUPFAM" id="SSF56014">
    <property type="entry name" value="Nitrite and sulphite reductase 4Fe-4S domain-like"/>
    <property type="match status" value="1"/>
</dbReference>
<proteinExistence type="predicted"/>
<dbReference type="Gene3D" id="3.30.70.20">
    <property type="match status" value="1"/>
</dbReference>
<evidence type="ECO:0000256" key="1">
    <source>
        <dbReference type="ARBA" id="ARBA00022485"/>
    </source>
</evidence>
<dbReference type="NCBIfam" id="TIGR02064">
    <property type="entry name" value="dsrA"/>
    <property type="match status" value="1"/>
</dbReference>
<evidence type="ECO:0000256" key="3">
    <source>
        <dbReference type="ARBA" id="ARBA00023004"/>
    </source>
</evidence>
<dbReference type="EC" id="1.8.99.3" evidence="7"/>
<reference evidence="7" key="1">
    <citation type="submission" date="2018-06" db="EMBL/GenBank/DDBJ databases">
        <authorList>
            <person name="Zhirakovskaya E."/>
        </authorList>
    </citation>
    <scope>NUCLEOTIDE SEQUENCE</scope>
</reference>
<sequence>MSMKHQTPLLDELEKGPFPSFVKEIKRAAEHSDYAQDLLGLLELSYKEKVTHWKHGGIVGVRGYGAGVIGRYSDIPDQFPGVAHFHTVRVNQPSGFFYTTKALREICEIWDKYGSGLTNMHGSTGDCVLLGTKTENLEPIFAELSSRGWDLGGSGSAVRTPSCCLGAARCEWANIDSMSITNEITQHYQDEMHRPAFPYKFKFKVAGCAVDCIASIARADMSIIGTWKGDIRIDQGEVKNYAQSGMDIQKEIVDLCPTECISWDGSELKINNDDCSRCMHCIAKMTKALRPGTEKGATILIGSKAPIVTGALMSWVVVPFMKMEPPYKELFELVDKIWEWWDENGKNRERIGELIERLSFTTFLKEVGLKPQPAMVKEPRRDPFFFWAEEDIEK</sequence>
<dbReference type="InterPro" id="IPR005117">
    <property type="entry name" value="NiRdtase/SiRdtase_haem-b_fer"/>
</dbReference>
<keyword evidence="1" id="KW-0004">4Fe-4S</keyword>
<dbReference type="InterPro" id="IPR036136">
    <property type="entry name" value="Nit/Sulf_reduc_fer-like_dom_sf"/>
</dbReference>
<evidence type="ECO:0000256" key="4">
    <source>
        <dbReference type="ARBA" id="ARBA00023014"/>
    </source>
</evidence>
<feature type="domain" description="Nitrite/sulphite reductase 4Fe-4S" evidence="5">
    <location>
        <begin position="154"/>
        <end position="369"/>
    </location>
</feature>
<dbReference type="InterPro" id="IPR011806">
    <property type="entry name" value="DsrA"/>
</dbReference>
<dbReference type="GO" id="GO:0051539">
    <property type="term" value="F:4 iron, 4 sulfur cluster binding"/>
    <property type="evidence" value="ECO:0007669"/>
    <property type="project" value="UniProtKB-KW"/>
</dbReference>
<dbReference type="PANTHER" id="PTHR11493:SF54">
    <property type="entry name" value="ANAEROBIC SULFITE REDUCTASE SUBUNIT C"/>
    <property type="match status" value="1"/>
</dbReference>
<dbReference type="GO" id="GO:0000103">
    <property type="term" value="P:sulfate assimilation"/>
    <property type="evidence" value="ECO:0007669"/>
    <property type="project" value="TreeGrafter"/>
</dbReference>
<gene>
    <name evidence="7" type="ORF">MNBD_NITROSPIRAE03-1844</name>
</gene>
<dbReference type="GO" id="GO:0050311">
    <property type="term" value="F:sulfite reductase (ferredoxin) activity"/>
    <property type="evidence" value="ECO:0007669"/>
    <property type="project" value="TreeGrafter"/>
</dbReference>
<evidence type="ECO:0000259" key="5">
    <source>
        <dbReference type="Pfam" id="PF01077"/>
    </source>
</evidence>
<dbReference type="Pfam" id="PF03460">
    <property type="entry name" value="NIR_SIR_ferr"/>
    <property type="match status" value="1"/>
</dbReference>
<dbReference type="SUPFAM" id="SSF55124">
    <property type="entry name" value="Nitrite/Sulfite reductase N-terminal domain-like"/>
    <property type="match status" value="1"/>
</dbReference>
<dbReference type="InterPro" id="IPR045854">
    <property type="entry name" value="NO2/SO3_Rdtase_4Fe4S_sf"/>
</dbReference>
<protein>
    <submittedName>
        <fullName evidence="7">Dissimilatory sulfite reductase, alpha subunit</fullName>
        <ecNumber evidence="7">1.8.99.3</ecNumber>
    </submittedName>
</protein>
<keyword evidence="3" id="KW-0408">Iron</keyword>
<keyword evidence="7" id="KW-0560">Oxidoreductase</keyword>
<dbReference type="Gene3D" id="3.30.70.2500">
    <property type="match status" value="1"/>
</dbReference>
<dbReference type="Gene3D" id="3.30.413.10">
    <property type="entry name" value="Sulfite Reductase Hemoprotein, domain 1"/>
    <property type="match status" value="1"/>
</dbReference>
<dbReference type="GO" id="GO:0018551">
    <property type="term" value="F:dissimilatory sulfite reductase (NADH) activity"/>
    <property type="evidence" value="ECO:0007669"/>
    <property type="project" value="InterPro"/>
</dbReference>
<keyword evidence="4" id="KW-0411">Iron-sulfur</keyword>
<dbReference type="PANTHER" id="PTHR11493">
    <property type="entry name" value="SULFITE REDUCTASE [NADPH] SUBUNIT BETA-RELATED"/>
    <property type="match status" value="1"/>
</dbReference>
<evidence type="ECO:0000313" key="7">
    <source>
        <dbReference type="EMBL" id="VAX31620.1"/>
    </source>
</evidence>
<evidence type="ECO:0000256" key="2">
    <source>
        <dbReference type="ARBA" id="ARBA00022723"/>
    </source>
</evidence>
<keyword evidence="2" id="KW-0479">Metal-binding</keyword>
<dbReference type="EMBL" id="UOGI01000115">
    <property type="protein sequence ID" value="VAX31620.1"/>
    <property type="molecule type" value="Genomic_DNA"/>
</dbReference>
<organism evidence="7">
    <name type="scientific">hydrothermal vent metagenome</name>
    <dbReference type="NCBI Taxonomy" id="652676"/>
    <lineage>
        <taxon>unclassified sequences</taxon>
        <taxon>metagenomes</taxon>
        <taxon>ecological metagenomes</taxon>
    </lineage>
</organism>
<dbReference type="GO" id="GO:0020037">
    <property type="term" value="F:heme binding"/>
    <property type="evidence" value="ECO:0007669"/>
    <property type="project" value="InterPro"/>
</dbReference>
<feature type="domain" description="Nitrite/Sulfite reductase ferredoxin-like" evidence="6">
    <location>
        <begin position="84"/>
        <end position="145"/>
    </location>
</feature>
<dbReference type="AlphaFoldDB" id="A0A3B1D9W2"/>
<name>A0A3B1D9W2_9ZZZZ</name>
<dbReference type="GO" id="GO:0046872">
    <property type="term" value="F:metal ion binding"/>
    <property type="evidence" value="ECO:0007669"/>
    <property type="project" value="UniProtKB-KW"/>
</dbReference>
<dbReference type="InterPro" id="IPR045169">
    <property type="entry name" value="NO2/SO3_Rdtase_4Fe4S_prot"/>
</dbReference>
<evidence type="ECO:0000259" key="6">
    <source>
        <dbReference type="Pfam" id="PF03460"/>
    </source>
</evidence>
<dbReference type="GO" id="GO:0016002">
    <property type="term" value="F:sulfite reductase activity"/>
    <property type="evidence" value="ECO:0007669"/>
    <property type="project" value="TreeGrafter"/>
</dbReference>
<dbReference type="InterPro" id="IPR006067">
    <property type="entry name" value="NO2/SO3_Rdtase_4Fe4S_dom"/>
</dbReference>
<dbReference type="GO" id="GO:0009337">
    <property type="term" value="C:sulfite reductase complex (NADPH)"/>
    <property type="evidence" value="ECO:0007669"/>
    <property type="project" value="TreeGrafter"/>
</dbReference>